<evidence type="ECO:0000313" key="1">
    <source>
        <dbReference type="EMBL" id="KAK9292441.1"/>
    </source>
</evidence>
<dbReference type="AlphaFoldDB" id="A0AAP0SD28"/>
<comment type="caution">
    <text evidence="1">The sequence shown here is derived from an EMBL/GenBank/DDBJ whole genome shotgun (WGS) entry which is preliminary data.</text>
</comment>
<sequence length="268" mass="30597">MGIPPCPCPYWDGVREQENNWMDCIFDGPKQLPPTHRSHPGVRECHVRMYPHYIQPSSCPCCAFNLDQITPPCAFSDLCCKWLNLLRGEHSKLLSLWWCCLMIFNVKKSLKSTYFLLVPSIPAPGSFCAFLSSCSPSPLEFSHFIRTRIGDQEEQCQGSTKPSDLEIFIARVCAGSSDDEVFQSLMHDQACNGIKLSHNFVNKLLHRFKDDWKSALGFFRWAGSHSGYKHLPEAYDMMVDILGKTKQTDKMSAILEEMRQDHLVTLNQ</sequence>
<keyword evidence="2" id="KW-1185">Reference proteome</keyword>
<evidence type="ECO:0000313" key="2">
    <source>
        <dbReference type="Proteomes" id="UP001415857"/>
    </source>
</evidence>
<proteinExistence type="predicted"/>
<dbReference type="EMBL" id="JBBPBK010000001">
    <property type="protein sequence ID" value="KAK9292441.1"/>
    <property type="molecule type" value="Genomic_DNA"/>
</dbReference>
<dbReference type="PANTHER" id="PTHR47003:SF11">
    <property type="entry name" value="PPR SUPERFAMILY PROTEIN"/>
    <property type="match status" value="1"/>
</dbReference>
<dbReference type="InterPro" id="IPR044578">
    <property type="entry name" value="BIR6-like"/>
</dbReference>
<dbReference type="PANTHER" id="PTHR47003">
    <property type="entry name" value="OS01G0970900 PROTEIN"/>
    <property type="match status" value="1"/>
</dbReference>
<name>A0AAP0SD28_LIQFO</name>
<dbReference type="InterPro" id="IPR011990">
    <property type="entry name" value="TPR-like_helical_dom_sf"/>
</dbReference>
<dbReference type="Gene3D" id="1.25.40.10">
    <property type="entry name" value="Tetratricopeptide repeat domain"/>
    <property type="match status" value="1"/>
</dbReference>
<protein>
    <recommendedName>
        <fullName evidence="3">Pentatricopeptide repeat-containing protein</fullName>
    </recommendedName>
</protein>
<organism evidence="1 2">
    <name type="scientific">Liquidambar formosana</name>
    <name type="common">Formosan gum</name>
    <dbReference type="NCBI Taxonomy" id="63359"/>
    <lineage>
        <taxon>Eukaryota</taxon>
        <taxon>Viridiplantae</taxon>
        <taxon>Streptophyta</taxon>
        <taxon>Embryophyta</taxon>
        <taxon>Tracheophyta</taxon>
        <taxon>Spermatophyta</taxon>
        <taxon>Magnoliopsida</taxon>
        <taxon>eudicotyledons</taxon>
        <taxon>Gunneridae</taxon>
        <taxon>Pentapetalae</taxon>
        <taxon>Saxifragales</taxon>
        <taxon>Altingiaceae</taxon>
        <taxon>Liquidambar</taxon>
    </lineage>
</organism>
<evidence type="ECO:0008006" key="3">
    <source>
        <dbReference type="Google" id="ProtNLM"/>
    </source>
</evidence>
<gene>
    <name evidence="1" type="ORF">L1049_020413</name>
</gene>
<accession>A0AAP0SD28</accession>
<dbReference type="GO" id="GO:0008380">
    <property type="term" value="P:RNA splicing"/>
    <property type="evidence" value="ECO:0007669"/>
    <property type="project" value="InterPro"/>
</dbReference>
<reference evidence="1 2" key="1">
    <citation type="journal article" date="2024" name="Plant J.">
        <title>Genome sequences and population genomics reveal climatic adaptation and genomic divergence between two closely related sweetgum species.</title>
        <authorList>
            <person name="Xu W.Q."/>
            <person name="Ren C.Q."/>
            <person name="Zhang X.Y."/>
            <person name="Comes H.P."/>
            <person name="Liu X.H."/>
            <person name="Li Y.G."/>
            <person name="Kettle C.J."/>
            <person name="Jalonen R."/>
            <person name="Gaisberger H."/>
            <person name="Ma Y.Z."/>
            <person name="Qiu Y.X."/>
        </authorList>
    </citation>
    <scope>NUCLEOTIDE SEQUENCE [LARGE SCALE GENOMIC DNA]</scope>
    <source>
        <strain evidence="1">Hangzhou</strain>
    </source>
</reference>
<dbReference type="Proteomes" id="UP001415857">
    <property type="component" value="Unassembled WGS sequence"/>
</dbReference>